<sequence>MTKVRHLDIPGRIYWDMSGDERLALRTYIDKGGIGWHAALDMQDELWASHKGRSIDFLRSALEKADYDVKLILSMHHSYRNLINKDPSCIITRQTSSPKKNWLSKIFAGMVNKQKSID</sequence>
<proteinExistence type="predicted"/>
<evidence type="ECO:0000313" key="1">
    <source>
        <dbReference type="EMBL" id="XCN28233.1"/>
    </source>
</evidence>
<dbReference type="EMBL" id="PP885733">
    <property type="protein sequence ID" value="XCN28233.1"/>
    <property type="molecule type" value="Genomic_DNA"/>
</dbReference>
<name>A0AAU8KXZ2_9CAUD</name>
<accession>A0AAU8KXZ2</accession>
<organism evidence="1">
    <name type="scientific">Pantoea phage Survivor</name>
    <dbReference type="NCBI Taxonomy" id="3232176"/>
    <lineage>
        <taxon>Viruses</taxon>
        <taxon>Duplodnaviria</taxon>
        <taxon>Heunggongvirae</taxon>
        <taxon>Uroviricota</taxon>
        <taxon>Caudoviricetes</taxon>
    </lineage>
</organism>
<reference evidence="1" key="1">
    <citation type="submission" date="2024-06" db="EMBL/GenBank/DDBJ databases">
        <authorList>
            <person name="Gannavaram S."/>
            <person name="Nemani S."/>
            <person name="Datta M."/>
            <person name="Picchiottino A."/>
            <person name="Mereddy A."/>
            <person name="Gannavaram N."/>
            <person name="Honeycutt C."/>
            <person name="Tran D."/>
            <person name="Choi K."/>
            <person name="Srinivasan K."/>
            <person name="Johnson A."/>
        </authorList>
    </citation>
    <scope>NUCLEOTIDE SEQUENCE</scope>
</reference>
<protein>
    <submittedName>
        <fullName evidence="1">Uncharacterized protein</fullName>
    </submittedName>
</protein>